<feature type="transmembrane region" description="Helical" evidence="8">
    <location>
        <begin position="180"/>
        <end position="201"/>
    </location>
</feature>
<evidence type="ECO:0000256" key="3">
    <source>
        <dbReference type="ARBA" id="ARBA00022448"/>
    </source>
</evidence>
<evidence type="ECO:0000313" key="10">
    <source>
        <dbReference type="Proteomes" id="UP000443582"/>
    </source>
</evidence>
<keyword evidence="6 8" id="KW-1133">Transmembrane helix</keyword>
<dbReference type="Gene3D" id="1.20.1740.10">
    <property type="entry name" value="Amino acid/polyamine transporter I"/>
    <property type="match status" value="1"/>
</dbReference>
<feature type="transmembrane region" description="Helical" evidence="8">
    <location>
        <begin position="420"/>
        <end position="437"/>
    </location>
</feature>
<evidence type="ECO:0000256" key="7">
    <source>
        <dbReference type="ARBA" id="ARBA00023136"/>
    </source>
</evidence>
<dbReference type="RefSeq" id="WP_115362708.1">
    <property type="nucleotide sequence ID" value="NZ_QDKL01000003.1"/>
</dbReference>
<name>A0ABY0IH54_9BACT</name>
<keyword evidence="5 8" id="KW-0812">Transmembrane</keyword>
<evidence type="ECO:0000313" key="9">
    <source>
        <dbReference type="EMBL" id="RZF20662.1"/>
    </source>
</evidence>
<comment type="similarity">
    <text evidence="2 8">Belongs to the alanine or glycine:cation symporter (AGCS) (TC 2.A.25) family.</text>
</comment>
<keyword evidence="4 8" id="KW-1003">Cell membrane</keyword>
<feature type="transmembrane region" description="Helical" evidence="8">
    <location>
        <begin position="248"/>
        <end position="266"/>
    </location>
</feature>
<dbReference type="EMBL" id="QDKL01000003">
    <property type="protein sequence ID" value="RZF20662.1"/>
    <property type="molecule type" value="Genomic_DNA"/>
</dbReference>
<feature type="transmembrane region" description="Helical" evidence="8">
    <location>
        <begin position="347"/>
        <end position="369"/>
    </location>
</feature>
<dbReference type="NCBIfam" id="TIGR00835">
    <property type="entry name" value="agcS"/>
    <property type="match status" value="1"/>
</dbReference>
<organism evidence="9 10">
    <name type="scientific">Halobacteriovorax vibrionivorans</name>
    <dbReference type="NCBI Taxonomy" id="2152716"/>
    <lineage>
        <taxon>Bacteria</taxon>
        <taxon>Pseudomonadati</taxon>
        <taxon>Bdellovibrionota</taxon>
        <taxon>Bacteriovoracia</taxon>
        <taxon>Bacteriovoracales</taxon>
        <taxon>Halobacteriovoraceae</taxon>
        <taxon>Halobacteriovorax</taxon>
    </lineage>
</organism>
<dbReference type="PANTHER" id="PTHR30330:SF3">
    <property type="entry name" value="TRANSCRIPTIONAL REGULATOR, LRP FAMILY"/>
    <property type="match status" value="1"/>
</dbReference>
<dbReference type="PROSITE" id="PS00873">
    <property type="entry name" value="NA_ALANINE_SYMP"/>
    <property type="match status" value="1"/>
</dbReference>
<keyword evidence="7 8" id="KW-0472">Membrane</keyword>
<feature type="transmembrane region" description="Helical" evidence="8">
    <location>
        <begin position="381"/>
        <end position="400"/>
    </location>
</feature>
<feature type="transmembrane region" description="Helical" evidence="8">
    <location>
        <begin position="213"/>
        <end position="236"/>
    </location>
</feature>
<evidence type="ECO:0000256" key="2">
    <source>
        <dbReference type="ARBA" id="ARBA00009261"/>
    </source>
</evidence>
<dbReference type="PANTHER" id="PTHR30330">
    <property type="entry name" value="AGSS FAMILY TRANSPORTER, SODIUM-ALANINE"/>
    <property type="match status" value="1"/>
</dbReference>
<comment type="subcellular location">
    <subcellularLocation>
        <location evidence="1 8">Cell membrane</location>
        <topology evidence="1 8">Multi-pass membrane protein</topology>
    </subcellularLocation>
</comment>
<evidence type="ECO:0000256" key="4">
    <source>
        <dbReference type="ARBA" id="ARBA00022475"/>
    </source>
</evidence>
<dbReference type="Pfam" id="PF01235">
    <property type="entry name" value="Na_Ala_symp"/>
    <property type="match status" value="1"/>
</dbReference>
<sequence>MNFSAFLAEAVEIVWGLPLIILLLGGGIYLVAISRLKTLAGFFHAFRLISGKFHHKNDNESKGQISHFKALTNALSSTVGMGNVAGVAVAISQGGPGAIFWMWVGALIGMNTKFFECTLAVMYRRNDHHGEIQGGPMYTIIEALPKYMHFLAYFFAGAGLIGSLGVFNTNQMATFMASNYSIPTHITGILAAVLLVYILMGGVKRIGEATSKLVPAMCTLYIGCALIIIIMNFGNVADVFALIFKEAFAGRAAVGGVSGLAVIHIFKTGIKRATYSNEAGVGSAPMAHGNAKTSEPVAEGLVAMVGPFIDTIIVCTMTSIVILSSLSPAELQESNGVLITQMAFMKNFGMAGSHLLGISIILFALSTVIGSANYCEKCWDFLFGGVPIMGARLTFALFYASTVLLGAVSAPTDMVNAMDIGFALMAIPNMIATIALAPKVKHKFDEYYEKYIRKSAA</sequence>
<reference evidence="10" key="1">
    <citation type="journal article" date="2019" name="Int. J. Syst. Evol. Microbiol.">
        <title>Halobacteriovorax valvorus sp. nov., a novel prokaryotic predator isolated from coastal seawater of China.</title>
        <authorList>
            <person name="Chen M.-X."/>
        </authorList>
    </citation>
    <scope>NUCLEOTIDE SEQUENCE [LARGE SCALE GENOMIC DNA]</scope>
    <source>
        <strain evidence="10">BL9</strain>
    </source>
</reference>
<evidence type="ECO:0000256" key="1">
    <source>
        <dbReference type="ARBA" id="ARBA00004651"/>
    </source>
</evidence>
<proteinExistence type="inferred from homology"/>
<gene>
    <name evidence="9" type="ORF">DAY19_11800</name>
</gene>
<evidence type="ECO:0000256" key="8">
    <source>
        <dbReference type="RuleBase" id="RU363064"/>
    </source>
</evidence>
<evidence type="ECO:0000256" key="5">
    <source>
        <dbReference type="ARBA" id="ARBA00022692"/>
    </source>
</evidence>
<evidence type="ECO:0000256" key="6">
    <source>
        <dbReference type="ARBA" id="ARBA00022989"/>
    </source>
</evidence>
<accession>A0ABY0IH54</accession>
<protein>
    <submittedName>
        <fullName evidence="9">Alanine:cation symporter family protein</fullName>
    </submittedName>
</protein>
<keyword evidence="10" id="KW-1185">Reference proteome</keyword>
<dbReference type="Proteomes" id="UP000443582">
    <property type="component" value="Unassembled WGS sequence"/>
</dbReference>
<feature type="transmembrane region" description="Helical" evidence="8">
    <location>
        <begin position="301"/>
        <end position="327"/>
    </location>
</feature>
<keyword evidence="3 8" id="KW-0813">Transport</keyword>
<dbReference type="PRINTS" id="PR00175">
    <property type="entry name" value="NAALASMPORT"/>
</dbReference>
<dbReference type="InterPro" id="IPR001463">
    <property type="entry name" value="Na/Ala_symport"/>
</dbReference>
<feature type="transmembrane region" description="Helical" evidence="8">
    <location>
        <begin position="13"/>
        <end position="32"/>
    </location>
</feature>
<keyword evidence="8" id="KW-0769">Symport</keyword>
<feature type="transmembrane region" description="Helical" evidence="8">
    <location>
        <begin position="150"/>
        <end position="168"/>
    </location>
</feature>
<comment type="caution">
    <text evidence="9">The sequence shown here is derived from an EMBL/GenBank/DDBJ whole genome shotgun (WGS) entry which is preliminary data.</text>
</comment>